<feature type="region of interest" description="Disordered" evidence="1">
    <location>
        <begin position="1487"/>
        <end position="1507"/>
    </location>
</feature>
<dbReference type="RefSeq" id="WP_203107749.1">
    <property type="nucleotide sequence ID" value="NZ_JADOBG010000002.1"/>
</dbReference>
<dbReference type="Proteomes" id="UP000809910">
    <property type="component" value="Unassembled WGS sequence"/>
</dbReference>
<protein>
    <submittedName>
        <fullName evidence="2">SdhB</fullName>
    </submittedName>
</protein>
<evidence type="ECO:0000313" key="3">
    <source>
        <dbReference type="Proteomes" id="UP000809910"/>
    </source>
</evidence>
<comment type="caution">
    <text evidence="2">The sequence shown here is derived from an EMBL/GenBank/DDBJ whole genome shotgun (WGS) entry which is preliminary data.</text>
</comment>
<feature type="compositionally biased region" description="Polar residues" evidence="1">
    <location>
        <begin position="1496"/>
        <end position="1507"/>
    </location>
</feature>
<evidence type="ECO:0000256" key="1">
    <source>
        <dbReference type="SAM" id="MobiDB-lite"/>
    </source>
</evidence>
<keyword evidence="3" id="KW-1185">Reference proteome</keyword>
<feature type="region of interest" description="Disordered" evidence="1">
    <location>
        <begin position="1"/>
        <end position="27"/>
    </location>
</feature>
<sequence length="1971" mass="220588">MPDTDEIGTSDDVAKTEPGVDTNKPVDSPPVVLTLAQKINKARNSLLVTLQNQLETCLADKLIPQKQGAPFINFADDPGQIAAIKKVINALYHAEEALKIWEHTDNSTLWAKTKSAPKHAKALIQVYKSLASLNDATPEIQSLIAENYSLIEPVFTATYDAIKNSGWAEQFVEMEVTEQASYIINQGTELIGPVTTGTETKPNPLLDALSKFSRVMNFAADPKKSQLTPQEKQERADLVMALLKDLEGNPFLQKLSLTSLNESKAINDLLEWLKTIQEDDFEFTMDSMQKYTSWANHYLGQLITSIDQFERQNYLKSGLLSNALCESADRIANEINKQLSESSFGIDDRLQTIDSFAPVREQMIEASQVEHLQAISVARNNMASISRFFTILENYQGKSFSDITEADRIELRQLYPDIQIALAHSNLDLENKLTGILNSVGPTTTSWWSMATGALSKTAAAVTSIAASSFVSNAISNGEASFGVLAIGALATGAAGYLGGYYGKGDIDSLFAQEESMHHFFMEKIRTEQLKFTVAESARATLEAQAGLTTDTTLADRVLARTNHLQEQVHQPPVKDMVHPGELIAFKATSLNNLRGNITYLQELHLAEKVDSTRSSIRTLMNRHLSEADRVYFSEQPPHTINPDEPELVVHIKKLENALFNLHSSLTNFEHANNNFGVVSQAKLFIAITKAAYQLKNTVTALSPAARSALAPVISQITAYSTVLSNINSRSADMSEVGRLNQLDNTLPQELTQPVATQDDIIEVTPIEASSTEGALTEGALTEGTLTEGVATEGAPTEGALAEAEEQTQLPIAVDYAKQIAEARATLLNHLKSSLSAPLAQSLKPQSTGVPFVNFDNDPPQIAAIKRVINSMYYAESAIQIVNRMNTKSVSTIDKMVLAHQGMSAVSQVYKSVELLRDATPEVSRIIQNNYDYIVPMIKGAENLVQNTGWINQFNIQDVVKKTGSFLGRGLNLLQSNDPNASDSSTLIKMLSEVPIMLNSLSRTLDPNMIRDESKVKITQSQIDSITLVAERLFENKGNLVNFYRGAHALVSFIELAKKLNHEGNRLQKNTIEAYQQWMERDYPQFISLLDELEVRNYLKPGLLSSTIVKEIDAINHKVNEKIAAMDDPNLNSIPLSYDLSSARDENLQRIKEQIWVELLKNENQQGAARKFFGILHQYDGKSLNDIDTEDLAKLRVAFADIQESMSHINMELSNEFVTVINQLETGTMESAQEHKISIKQLLGQESLVHKFLEDQNKLHALNVEVANEAIVQLRPDVNLKEILRIDTEQRPIIQARYIINQSDHSPPKPGELKPVQSSSINSVRGIFSSVQELKLSSYVGLMKDKFTSMTKTQFSSRVQNFLIKPDSQPLHHIKESEPLIVRQIKKIENGLYHFEHALIRFEQLSQNDSLVSQIRLIMEIQNEVNQLKEVLSNSPPEIKAHYGALINQIANFSSVVQTIDYDKADTEELQDVLMRAKVEILKPAESSLPEASASTKEQQAPTEEVEQSISTAVRGLKLGAKYLHAASPQLEKARAYLSEKYSFTFAGQRAELRNFSRAQLANPEFMQNEATRLNELLNDEKLFTVENYRVIKELSKQLFRVGAQTGEIAGMLNTLVTHEYRTIKEVAYKEYLLKLSQEEDYLCLKPGTLLNQGILTVNQFFLSVALELNMSLEDKLALVDEGHFLNILLEQTQKDLEHLEMKIKLMPSSPEFEIEIAIKKDKIELLKQQIESFEARDLKDIVGTLVDEQFEVELRKILVNSFLDSPIIQQYERAIRAFYDTNKPSIMEVSDIGTELHDRLHAFDQQLVQHYMIVYQAHYRLNKFSSQLPPENQHVKDYIEGINNDLTNEQTPIEQRSQLVKSLPTNPTFVETIGSAVEGEGFLTKFKRFVERVVGSVREGLVTGANIISKYHEIKLEQQMRHIEKSLSFKAGLADMKNDRTEQVQEINSQQEQDSEVNADHDIGSKLTSG</sequence>
<gene>
    <name evidence="2" type="ORF">I5282_10535</name>
</gene>
<reference evidence="2 3" key="1">
    <citation type="submission" date="2020-12" db="EMBL/GenBank/DDBJ databases">
        <title>WGS of Legionella: environmental sample.</title>
        <authorList>
            <person name="Cristino S."/>
            <person name="Girolamini L."/>
            <person name="Salaris S."/>
            <person name="Pascale M.R."/>
            <person name="Mazzotta M."/>
            <person name="Orsini M."/>
            <person name="Grottola A."/>
        </authorList>
    </citation>
    <scope>NUCLEOTIDE SEQUENCE [LARGE SCALE GENOMIC DNA]</scope>
    <source>
        <strain evidence="2 3">30cs62</strain>
    </source>
</reference>
<evidence type="ECO:0000313" key="2">
    <source>
        <dbReference type="EMBL" id="MBL7527005.1"/>
    </source>
</evidence>
<proteinExistence type="predicted"/>
<dbReference type="EMBL" id="JADWVN010000019">
    <property type="protein sequence ID" value="MBL7527005.1"/>
    <property type="molecule type" value="Genomic_DNA"/>
</dbReference>
<organism evidence="2 3">
    <name type="scientific">Legionella bononiensis</name>
    <dbReference type="NCBI Taxonomy" id="2793102"/>
    <lineage>
        <taxon>Bacteria</taxon>
        <taxon>Pseudomonadati</taxon>
        <taxon>Pseudomonadota</taxon>
        <taxon>Gammaproteobacteria</taxon>
        <taxon>Legionellales</taxon>
        <taxon>Legionellaceae</taxon>
        <taxon>Legionella</taxon>
    </lineage>
</organism>
<feature type="region of interest" description="Disordered" evidence="1">
    <location>
        <begin position="1939"/>
        <end position="1971"/>
    </location>
</feature>
<name>A0ABS1WCC1_9GAMM</name>
<accession>A0ABS1WCC1</accession>